<dbReference type="InterPro" id="IPR013087">
    <property type="entry name" value="Znf_C2H2_type"/>
</dbReference>
<evidence type="ECO:0000256" key="4">
    <source>
        <dbReference type="ARBA" id="ARBA00022723"/>
    </source>
</evidence>
<dbReference type="Proteomes" id="UP001651158">
    <property type="component" value="Unassembled WGS sequence"/>
</dbReference>
<reference evidence="11 12" key="1">
    <citation type="journal article" date="2022" name="Front. Cell. Infect. Microbiol.">
        <title>The Genomes of Two Strains of Taenia crassiceps the Animal Model for the Study of Human Cysticercosis.</title>
        <authorList>
            <person name="Bobes R.J."/>
            <person name="Estrada K."/>
            <person name="Rios-Valencia D.G."/>
            <person name="Calderon-Gallegos A."/>
            <person name="de la Torre P."/>
            <person name="Carrero J.C."/>
            <person name="Sanchez-Flores A."/>
            <person name="Laclette J.P."/>
        </authorList>
    </citation>
    <scope>NUCLEOTIDE SEQUENCE [LARGE SCALE GENOMIC DNA]</scope>
    <source>
        <strain evidence="11">WFUcys</strain>
    </source>
</reference>
<keyword evidence="6" id="KW-0862">Zinc</keyword>
<dbReference type="EMBL" id="JAKROA010000011">
    <property type="protein sequence ID" value="KAL5104691.1"/>
    <property type="molecule type" value="Genomic_DNA"/>
</dbReference>
<keyword evidence="4" id="KW-0479">Metal-binding</keyword>
<dbReference type="InterPro" id="IPR003604">
    <property type="entry name" value="Matrin/U1-like-C_Znf_C2H2"/>
</dbReference>
<evidence type="ECO:0000313" key="12">
    <source>
        <dbReference type="Proteomes" id="UP001651158"/>
    </source>
</evidence>
<evidence type="ECO:0000259" key="10">
    <source>
        <dbReference type="PROSITE" id="PS50157"/>
    </source>
</evidence>
<evidence type="ECO:0000256" key="3">
    <source>
        <dbReference type="ARBA" id="ARBA00022517"/>
    </source>
</evidence>
<feature type="chain" id="PRO_5045163548" description="C2H2-type domain-containing protein" evidence="9">
    <location>
        <begin position="31"/>
        <end position="433"/>
    </location>
</feature>
<evidence type="ECO:0000256" key="5">
    <source>
        <dbReference type="ARBA" id="ARBA00022737"/>
    </source>
</evidence>
<keyword evidence="9" id="KW-0732">Signal</keyword>
<proteinExistence type="inferred from homology"/>
<keyword evidence="8" id="KW-0863">Zinc-finger</keyword>
<evidence type="ECO:0000256" key="8">
    <source>
        <dbReference type="PROSITE-ProRule" id="PRU00042"/>
    </source>
</evidence>
<name>A0ABR4Q4X1_9CEST</name>
<feature type="domain" description="C2H2-type" evidence="10">
    <location>
        <begin position="90"/>
        <end position="114"/>
    </location>
</feature>
<accession>A0ABR4Q4X1</accession>
<dbReference type="Gene3D" id="3.30.160.60">
    <property type="entry name" value="Classic Zinc Finger"/>
    <property type="match status" value="1"/>
</dbReference>
<keyword evidence="12" id="KW-1185">Reference proteome</keyword>
<evidence type="ECO:0000313" key="11">
    <source>
        <dbReference type="EMBL" id="KAL5104691.1"/>
    </source>
</evidence>
<dbReference type="PANTHER" id="PTHR13182:SF8">
    <property type="entry name" value="CYTOPLASMIC 60S SUBUNIT BIOGENESIS FACTOR ZNF622"/>
    <property type="match status" value="1"/>
</dbReference>
<dbReference type="InterPro" id="IPR041661">
    <property type="entry name" value="ZN622/Rei1/Reh1_Znf-C2H2"/>
</dbReference>
<dbReference type="Pfam" id="PF12874">
    <property type="entry name" value="zf-met"/>
    <property type="match status" value="1"/>
</dbReference>
<feature type="signal peptide" evidence="9">
    <location>
        <begin position="1"/>
        <end position="30"/>
    </location>
</feature>
<organism evidence="11 12">
    <name type="scientific">Taenia crassiceps</name>
    <dbReference type="NCBI Taxonomy" id="6207"/>
    <lineage>
        <taxon>Eukaryota</taxon>
        <taxon>Metazoa</taxon>
        <taxon>Spiralia</taxon>
        <taxon>Lophotrochozoa</taxon>
        <taxon>Platyhelminthes</taxon>
        <taxon>Cestoda</taxon>
        <taxon>Eucestoda</taxon>
        <taxon>Cyclophyllidea</taxon>
        <taxon>Taeniidae</taxon>
        <taxon>Taenia</taxon>
    </lineage>
</organism>
<evidence type="ECO:0000256" key="2">
    <source>
        <dbReference type="ARBA" id="ARBA00022490"/>
    </source>
</evidence>
<dbReference type="PROSITE" id="PS00028">
    <property type="entry name" value="ZINC_FINGER_C2H2_1"/>
    <property type="match status" value="1"/>
</dbReference>
<protein>
    <recommendedName>
        <fullName evidence="10">C2H2-type domain-containing protein</fullName>
    </recommendedName>
</protein>
<evidence type="ECO:0000256" key="1">
    <source>
        <dbReference type="ARBA" id="ARBA00004496"/>
    </source>
</evidence>
<dbReference type="SMART" id="SM00451">
    <property type="entry name" value="ZnF_U1"/>
    <property type="match status" value="2"/>
</dbReference>
<dbReference type="InterPro" id="IPR040025">
    <property type="entry name" value="Znf622/Rei1/Reh1"/>
</dbReference>
<keyword evidence="5" id="KW-0677">Repeat</keyword>
<evidence type="ECO:0000256" key="6">
    <source>
        <dbReference type="ARBA" id="ARBA00022833"/>
    </source>
</evidence>
<keyword evidence="3" id="KW-0690">Ribosome biogenesis</keyword>
<evidence type="ECO:0000256" key="7">
    <source>
        <dbReference type="ARBA" id="ARBA00034126"/>
    </source>
</evidence>
<dbReference type="SUPFAM" id="SSF57667">
    <property type="entry name" value="beta-beta-alpha zinc fingers"/>
    <property type="match status" value="1"/>
</dbReference>
<dbReference type="PROSITE" id="PS50157">
    <property type="entry name" value="ZINC_FINGER_C2H2_2"/>
    <property type="match status" value="1"/>
</dbReference>
<dbReference type="Pfam" id="PF12756">
    <property type="entry name" value="zf-C2H2_2"/>
    <property type="match status" value="1"/>
</dbReference>
<comment type="similarity">
    <text evidence="7">Belongs to the REI1 family.</text>
</comment>
<comment type="subcellular location">
    <subcellularLocation>
        <location evidence="1">Cytoplasm</location>
    </subcellularLocation>
</comment>
<dbReference type="InterPro" id="IPR036236">
    <property type="entry name" value="Znf_C2H2_sf"/>
</dbReference>
<comment type="caution">
    <text evidence="11">The sequence shown here is derived from an EMBL/GenBank/DDBJ whole genome shotgun (WGS) entry which is preliminary data.</text>
</comment>
<dbReference type="PANTHER" id="PTHR13182">
    <property type="entry name" value="ZINC FINGER PROTEIN 622"/>
    <property type="match status" value="1"/>
</dbReference>
<keyword evidence="2" id="KW-0963">Cytoplasm</keyword>
<sequence length="433" mass="48935">MSLSLPACWAFGLWLRCIKMCASRCHTCQADVEGTAMKDHLRSEWHIYNLKRGIASLAPLSESHFQKKQELLDSVVAGGLDNILRDKKSFRCESCRKTFNSNKSYENHVRSRQHMVRLREFVQKREEICELNVEDSKVNSVDDTDVETVSAEENFGQPLPVGACLFCSLSFVNCPKPESRVLRHMEEAHNFVLPFSDKLVDAHGLLTELGRLVGEEFACLGCGRRFIGRKRNRQKRSLSQLRQEALKAVRMHMIDKEHNFLYTGEDDPVVIALAVAEAAEEDGEGGQLPLIALVGGELYSQFYAPEVANRTVVLPDNAEAGEEVYEVRLPTGGLMGHRRYYQTVYRQNAGSYLFEAAKHRKQLALTMGNEGERRLPALKTRHGALAHRSYGALDVSCMEALTQLLSRIKLSKYDLKLGLNGNRVLRGHLRRQC</sequence>
<evidence type="ECO:0000256" key="9">
    <source>
        <dbReference type="SAM" id="SignalP"/>
    </source>
</evidence>
<gene>
    <name evidence="11" type="ORF">TcWFU_005339</name>
</gene>